<keyword evidence="1" id="KW-0697">Rotamase</keyword>
<dbReference type="AlphaFoldDB" id="A0A7V1LJV9"/>
<keyword evidence="1" id="KW-0413">Isomerase</keyword>
<dbReference type="SUPFAM" id="SSF109998">
    <property type="entry name" value="Triger factor/SurA peptide-binding domain-like"/>
    <property type="match status" value="1"/>
</dbReference>
<dbReference type="Gene3D" id="1.10.4030.10">
    <property type="entry name" value="Porin chaperone SurA, peptide-binding domain"/>
    <property type="match status" value="1"/>
</dbReference>
<protein>
    <recommendedName>
        <fullName evidence="3">PpiC domain-containing protein</fullName>
    </recommendedName>
</protein>
<comment type="caution">
    <text evidence="4">The sequence shown here is derived from an EMBL/GenBank/DDBJ whole genome shotgun (WGS) entry which is preliminary data.</text>
</comment>
<name>A0A7V1LJV9_CALAY</name>
<keyword evidence="2" id="KW-0732">Signal</keyword>
<organism evidence="4">
    <name type="scientific">Caldithrix abyssi</name>
    <dbReference type="NCBI Taxonomy" id="187145"/>
    <lineage>
        <taxon>Bacteria</taxon>
        <taxon>Pseudomonadati</taxon>
        <taxon>Calditrichota</taxon>
        <taxon>Calditrichia</taxon>
        <taxon>Calditrichales</taxon>
        <taxon>Calditrichaceae</taxon>
        <taxon>Caldithrix</taxon>
    </lineage>
</organism>
<dbReference type="Pfam" id="PF13616">
    <property type="entry name" value="Rotamase_3"/>
    <property type="match status" value="1"/>
</dbReference>
<dbReference type="EMBL" id="DRLD01000044">
    <property type="protein sequence ID" value="HED09366.1"/>
    <property type="molecule type" value="Genomic_DNA"/>
</dbReference>
<dbReference type="PROSITE" id="PS50198">
    <property type="entry name" value="PPIC_PPIASE_2"/>
    <property type="match status" value="1"/>
</dbReference>
<reference evidence="4" key="1">
    <citation type="journal article" date="2020" name="mSystems">
        <title>Genome- and Community-Level Interaction Insights into Carbon Utilization and Element Cycling Functions of Hydrothermarchaeota in Hydrothermal Sediment.</title>
        <authorList>
            <person name="Zhou Z."/>
            <person name="Liu Y."/>
            <person name="Xu W."/>
            <person name="Pan J."/>
            <person name="Luo Z.H."/>
            <person name="Li M."/>
        </authorList>
    </citation>
    <scope>NUCLEOTIDE SEQUENCE [LARGE SCALE GENOMIC DNA]</scope>
    <source>
        <strain evidence="4">HyVt-456</strain>
    </source>
</reference>
<feature type="signal peptide" evidence="2">
    <location>
        <begin position="1"/>
        <end position="27"/>
    </location>
</feature>
<dbReference type="InterPro" id="IPR050245">
    <property type="entry name" value="PrsA_foldase"/>
</dbReference>
<evidence type="ECO:0000256" key="1">
    <source>
        <dbReference type="PROSITE-ProRule" id="PRU00278"/>
    </source>
</evidence>
<dbReference type="PANTHER" id="PTHR47245:SF2">
    <property type="entry name" value="PEPTIDYL-PROLYL CIS-TRANS ISOMERASE HP_0175-RELATED"/>
    <property type="match status" value="1"/>
</dbReference>
<dbReference type="Gene3D" id="3.10.50.40">
    <property type="match status" value="1"/>
</dbReference>
<feature type="domain" description="PpiC" evidence="3">
    <location>
        <begin position="193"/>
        <end position="294"/>
    </location>
</feature>
<dbReference type="SUPFAM" id="SSF54534">
    <property type="entry name" value="FKBP-like"/>
    <property type="match status" value="1"/>
</dbReference>
<dbReference type="PANTHER" id="PTHR47245">
    <property type="entry name" value="PEPTIDYLPROLYL ISOMERASE"/>
    <property type="match status" value="1"/>
</dbReference>
<gene>
    <name evidence="4" type="ORF">ENJ10_01635</name>
</gene>
<dbReference type="InterPro" id="IPR046357">
    <property type="entry name" value="PPIase_dom_sf"/>
</dbReference>
<dbReference type="InterPro" id="IPR027304">
    <property type="entry name" value="Trigger_fact/SurA_dom_sf"/>
</dbReference>
<feature type="chain" id="PRO_5030567956" description="PpiC domain-containing protein" evidence="2">
    <location>
        <begin position="28"/>
        <end position="336"/>
    </location>
</feature>
<sequence length="336" mass="37680">MKFKGGAMRIVSVILLMAALWSCSHQNGFEKDSDSYNLAKKLSAKLEILNPDEDNVLATSDDFTVYASDVVPVIRLNFGKQADMLDKQPENQIARIIREFAVNAARDHYIMEKAAEKGIVITDADVDSIFNSFAARSGGEEAFKKRLAENLVDIDAFKKNIKKRETVNIFLKKLVEEETTVAPATLDSLKQLDYTASVRHILLKTQGMDSLQKLEVRKKMEGLLKRAKKGEDFAKLANKYSEDPGSNKKGGLYENFGRGQMVKPFEDAAFSVPIGGISDIVETAYGYHILKIEDRKKDTRPDQVIIDELKSQKGNQVVQKLFDEIKTEHNIVSVVE</sequence>
<evidence type="ECO:0000259" key="3">
    <source>
        <dbReference type="PROSITE" id="PS50198"/>
    </source>
</evidence>
<dbReference type="InterPro" id="IPR000297">
    <property type="entry name" value="PPIase_PpiC"/>
</dbReference>
<evidence type="ECO:0000256" key="2">
    <source>
        <dbReference type="SAM" id="SignalP"/>
    </source>
</evidence>
<dbReference type="GO" id="GO:0003755">
    <property type="term" value="F:peptidyl-prolyl cis-trans isomerase activity"/>
    <property type="evidence" value="ECO:0007669"/>
    <property type="project" value="UniProtKB-KW"/>
</dbReference>
<accession>A0A7V1LJV9</accession>
<evidence type="ECO:0000313" key="4">
    <source>
        <dbReference type="EMBL" id="HED09366.1"/>
    </source>
</evidence>
<proteinExistence type="predicted"/>
<dbReference type="Proteomes" id="UP000886005">
    <property type="component" value="Unassembled WGS sequence"/>
</dbReference>